<dbReference type="EMBL" id="SMMG02000005">
    <property type="protein sequence ID" value="KAA3475700.1"/>
    <property type="molecule type" value="Genomic_DNA"/>
</dbReference>
<evidence type="ECO:0000313" key="1">
    <source>
        <dbReference type="EMBL" id="KAA3475700.1"/>
    </source>
</evidence>
<dbReference type="AlphaFoldDB" id="A0A5B6W267"/>
<evidence type="ECO:0000313" key="2">
    <source>
        <dbReference type="Proteomes" id="UP000325315"/>
    </source>
</evidence>
<dbReference type="Proteomes" id="UP000325315">
    <property type="component" value="Unassembled WGS sequence"/>
</dbReference>
<name>A0A5B6W267_9ROSI</name>
<keyword evidence="2" id="KW-1185">Reference proteome</keyword>
<reference evidence="2" key="1">
    <citation type="journal article" date="2019" name="Plant Biotechnol. J.">
        <title>Genome sequencing of the Australian wild diploid species Gossypium australe highlights disease resistance and delayed gland morphogenesis.</title>
        <authorList>
            <person name="Cai Y."/>
            <person name="Cai X."/>
            <person name="Wang Q."/>
            <person name="Wang P."/>
            <person name="Zhang Y."/>
            <person name="Cai C."/>
            <person name="Xu Y."/>
            <person name="Wang K."/>
            <person name="Zhou Z."/>
            <person name="Wang C."/>
            <person name="Geng S."/>
            <person name="Li B."/>
            <person name="Dong Q."/>
            <person name="Hou Y."/>
            <person name="Wang H."/>
            <person name="Ai P."/>
            <person name="Liu Z."/>
            <person name="Yi F."/>
            <person name="Sun M."/>
            <person name="An G."/>
            <person name="Cheng J."/>
            <person name="Zhang Y."/>
            <person name="Shi Q."/>
            <person name="Xie Y."/>
            <person name="Shi X."/>
            <person name="Chang Y."/>
            <person name="Huang F."/>
            <person name="Chen Y."/>
            <person name="Hong S."/>
            <person name="Mi L."/>
            <person name="Sun Q."/>
            <person name="Zhang L."/>
            <person name="Zhou B."/>
            <person name="Peng R."/>
            <person name="Zhang X."/>
            <person name="Liu F."/>
        </authorList>
    </citation>
    <scope>NUCLEOTIDE SEQUENCE [LARGE SCALE GENOMIC DNA]</scope>
    <source>
        <strain evidence="2">cv. PA1801</strain>
    </source>
</reference>
<proteinExistence type="predicted"/>
<gene>
    <name evidence="1" type="ORF">EPI10_025850</name>
</gene>
<protein>
    <submittedName>
        <fullName evidence="1">Uncharacterized protein</fullName>
    </submittedName>
</protein>
<organism evidence="1 2">
    <name type="scientific">Gossypium australe</name>
    <dbReference type="NCBI Taxonomy" id="47621"/>
    <lineage>
        <taxon>Eukaryota</taxon>
        <taxon>Viridiplantae</taxon>
        <taxon>Streptophyta</taxon>
        <taxon>Embryophyta</taxon>
        <taxon>Tracheophyta</taxon>
        <taxon>Spermatophyta</taxon>
        <taxon>Magnoliopsida</taxon>
        <taxon>eudicotyledons</taxon>
        <taxon>Gunneridae</taxon>
        <taxon>Pentapetalae</taxon>
        <taxon>rosids</taxon>
        <taxon>malvids</taxon>
        <taxon>Malvales</taxon>
        <taxon>Malvaceae</taxon>
        <taxon>Malvoideae</taxon>
        <taxon>Gossypium</taxon>
    </lineage>
</organism>
<accession>A0A5B6W267</accession>
<comment type="caution">
    <text evidence="1">The sequence shown here is derived from an EMBL/GenBank/DDBJ whole genome shotgun (WGS) entry which is preliminary data.</text>
</comment>
<sequence>MSENTRKCLYKLLSLVNKRNQGTQQSLTLSLKGYSGIWICKSLLLGVAVEVERYRVLALCLFIDPIRSRWLCWNQVAFFIYFTSTSYS</sequence>